<evidence type="ECO:0000259" key="1">
    <source>
        <dbReference type="PROSITE" id="PS51186"/>
    </source>
</evidence>
<dbReference type="EMBL" id="AP018929">
    <property type="protein sequence ID" value="BBG25146.1"/>
    <property type="molecule type" value="Genomic_DNA"/>
</dbReference>
<gene>
    <name evidence="2" type="ORF">IC006_2481</name>
    <name evidence="3" type="ORF">IC007_2489</name>
</gene>
<evidence type="ECO:0000313" key="5">
    <source>
        <dbReference type="Proteomes" id="UP000325030"/>
    </source>
</evidence>
<feature type="domain" description="N-acetyltransferase" evidence="1">
    <location>
        <begin position="12"/>
        <end position="161"/>
    </location>
</feature>
<reference evidence="5" key="1">
    <citation type="submission" date="2018-09" db="EMBL/GenBank/DDBJ databases">
        <title>Complete Genome Sequencing of Sulfolobus sp. JCM 16834.</title>
        <authorList>
            <person name="Kato S."/>
            <person name="Itoh T."/>
            <person name="Ohkuma M."/>
        </authorList>
    </citation>
    <scope>NUCLEOTIDE SEQUENCE [LARGE SCALE GENOMIC DNA]</scope>
    <source>
        <strain evidence="5">IC-007</strain>
    </source>
</reference>
<dbReference type="Proteomes" id="UP000325030">
    <property type="component" value="Chromosome"/>
</dbReference>
<dbReference type="SUPFAM" id="SSF55729">
    <property type="entry name" value="Acyl-CoA N-acyltransferases (Nat)"/>
    <property type="match status" value="1"/>
</dbReference>
<proteinExistence type="predicted"/>
<dbReference type="InterPro" id="IPR016181">
    <property type="entry name" value="Acyl_CoA_acyltransferase"/>
</dbReference>
<dbReference type="PROSITE" id="PS51186">
    <property type="entry name" value="GNAT"/>
    <property type="match status" value="1"/>
</dbReference>
<name>A0A510DY37_9CREN</name>
<dbReference type="GO" id="GO:0016747">
    <property type="term" value="F:acyltransferase activity, transferring groups other than amino-acyl groups"/>
    <property type="evidence" value="ECO:0007669"/>
    <property type="project" value="InterPro"/>
</dbReference>
<dbReference type="RefSeq" id="WP_054846093.1">
    <property type="nucleotide sequence ID" value="NZ_AP018929.1"/>
</dbReference>
<dbReference type="OrthoDB" id="38613at2157"/>
<reference evidence="2 4" key="2">
    <citation type="journal article" date="2020" name="Int. J. Syst. Evol. Microbiol.">
        <title>Sulfuracidifex tepidarius gen. nov., sp. nov. and transfer of Sulfolobus metallicus Huber and Stetter 1992 to the genus Sulfuracidifex as Sulfuracidifex metallicus comb. nov.</title>
        <authorList>
            <person name="Itoh T."/>
            <person name="Miura T."/>
            <person name="Sakai H.D."/>
            <person name="Kato S."/>
            <person name="Ohkuma M."/>
            <person name="Takashina T."/>
        </authorList>
    </citation>
    <scope>NUCLEOTIDE SEQUENCE [LARGE SCALE GENOMIC DNA]</scope>
    <source>
        <strain evidence="2 4">IC-006</strain>
        <strain evidence="3">IC-007</strain>
    </source>
</reference>
<sequence length="188" mass="22035">MMKEFKLNGREVVLEIGKEDHFQQFLSFINEIKDDPENFNLFRYREPESLRLKSWVSSWKGNVMLAFHDEKVVGFSQMAEPVFGNLQNHVKEFAISLSKEFRGSGLAQLMFLNHLNLYPDVKKITAWVDVRNVRSIRMLTNAGMQKKCVLEDFIYSQRERTYCSVTFLMGDVNVIRDNLLTKLKSKNI</sequence>
<dbReference type="Gene3D" id="3.40.630.30">
    <property type="match status" value="1"/>
</dbReference>
<dbReference type="InterPro" id="IPR000182">
    <property type="entry name" value="GNAT_dom"/>
</dbReference>
<accession>A0A510DY37</accession>
<dbReference type="KEGG" id="step:IC006_2481"/>
<dbReference type="GeneID" id="41718773"/>
<evidence type="ECO:0000313" key="3">
    <source>
        <dbReference type="EMBL" id="BBG27934.1"/>
    </source>
</evidence>
<organism evidence="2 4">
    <name type="scientific">Sulfuracidifex tepidarius</name>
    <dbReference type="NCBI Taxonomy" id="1294262"/>
    <lineage>
        <taxon>Archaea</taxon>
        <taxon>Thermoproteota</taxon>
        <taxon>Thermoprotei</taxon>
        <taxon>Sulfolobales</taxon>
        <taxon>Sulfolobaceae</taxon>
        <taxon>Sulfuracidifex</taxon>
    </lineage>
</organism>
<accession>A0A510E5Z8</accession>
<dbReference type="AlphaFoldDB" id="A0A510DY37"/>
<evidence type="ECO:0000313" key="4">
    <source>
        <dbReference type="Proteomes" id="UP000322983"/>
    </source>
</evidence>
<dbReference type="EMBL" id="AP018930">
    <property type="protein sequence ID" value="BBG27934.1"/>
    <property type="molecule type" value="Genomic_DNA"/>
</dbReference>
<protein>
    <recommendedName>
        <fullName evidence="1">N-acetyltransferase domain-containing protein</fullName>
    </recommendedName>
</protein>
<dbReference type="Pfam" id="PF00583">
    <property type="entry name" value="Acetyltransf_1"/>
    <property type="match status" value="1"/>
</dbReference>
<dbReference type="Proteomes" id="UP000322983">
    <property type="component" value="Chromosome"/>
</dbReference>
<keyword evidence="4" id="KW-1185">Reference proteome</keyword>
<evidence type="ECO:0000313" key="2">
    <source>
        <dbReference type="EMBL" id="BBG25146.1"/>
    </source>
</evidence>